<sequence>MVKALLAGISLIFVISAQAQNEFTIKGKISGLKDSTQIVLYRSDGQVMSQIAQDTVINECFTFKGETVDNAPEALMVSSHDKGFPNTWLDVWVAPGKETTVTGNNKLIRTWNVSADIQEQQDLNRYADACREECSKEQEIYIQLMDLFSKGRTGNPSEEEKNAIRNEMKELQKKTDSLRLISSQKEIEIMQQTPKGTVWMDKLLGQCKQSKYMENYPYKEDLIALYNKLSDNEKNSQAGKEITVCLYPPVTVKEGDEMADTDLYDLQGNIHHLADYKGKYLLVDFWSRGCGPCMMALPEMKEISETWKDKVTVISLSTDTEKGWKEISKTKDMSWVNLNDFGGMSGLAAKYNVRGIPHYVIISPEGIILHSWSGYGKGLLKRKLNKWVNKSDRVMSVKKEGNTTIVDFPIEKSSNTETVEINRIELTGSETIFHMKAFNSPGYWVSIGKDTFLKTEDGTHYPLTSADGITPDERFTMPESGEYSFKLHFPALPAGTKTVDFIEGDCDSCFKIVGLSLTQE</sequence>
<dbReference type="SUPFAM" id="SSF52833">
    <property type="entry name" value="Thioredoxin-like"/>
    <property type="match status" value="1"/>
</dbReference>
<name>A0A0F5IXB4_9BACT</name>
<keyword evidence="2" id="KW-0201">Cytochrome c-type biogenesis</keyword>
<keyword evidence="4" id="KW-0676">Redox-active center</keyword>
<dbReference type="PANTHER" id="PTHR42852:SF6">
    <property type="entry name" value="THIOL:DISULFIDE INTERCHANGE PROTEIN DSBE"/>
    <property type="match status" value="1"/>
</dbReference>
<reference evidence="7 8" key="1">
    <citation type="submission" date="2013-04" db="EMBL/GenBank/DDBJ databases">
        <title>The Genome Sequence of Parabacteroides goldsteinii DSM 19448.</title>
        <authorList>
            <consortium name="The Broad Institute Genomics Platform"/>
            <person name="Earl A."/>
            <person name="Ward D."/>
            <person name="Feldgarden M."/>
            <person name="Gevers D."/>
            <person name="Martens E."/>
            <person name="Sakamoto M."/>
            <person name="Benno Y."/>
            <person name="Song Y."/>
            <person name="Liu C."/>
            <person name="Lee J."/>
            <person name="Bolanos M."/>
            <person name="Vaisanen M.L."/>
            <person name="Finegold S.M."/>
            <person name="Walker B."/>
            <person name="Young S."/>
            <person name="Zeng Q."/>
            <person name="Gargeya S."/>
            <person name="Fitzgerald M."/>
            <person name="Haas B."/>
            <person name="Abouelleil A."/>
            <person name="Allen A.W."/>
            <person name="Alvarado L."/>
            <person name="Arachchi H.M."/>
            <person name="Berlin A.M."/>
            <person name="Chapman S.B."/>
            <person name="Gainer-Dewar J."/>
            <person name="Goldberg J."/>
            <person name="Griggs A."/>
            <person name="Gujja S."/>
            <person name="Hansen M."/>
            <person name="Howarth C."/>
            <person name="Imamovic A."/>
            <person name="Ireland A."/>
            <person name="Larimer J."/>
            <person name="McCowan C."/>
            <person name="Murphy C."/>
            <person name="Pearson M."/>
            <person name="Poon T.W."/>
            <person name="Priest M."/>
            <person name="Roberts A."/>
            <person name="Saif S."/>
            <person name="Shea T."/>
            <person name="Sisk P."/>
            <person name="Sykes S."/>
            <person name="Wortman J."/>
            <person name="Nusbaum C."/>
            <person name="Birren B."/>
        </authorList>
    </citation>
    <scope>NUCLEOTIDE SEQUENCE [LARGE SCALE GENOMIC DNA]</scope>
    <source>
        <strain evidence="7 8">DSM 19448</strain>
    </source>
</reference>
<dbReference type="PROSITE" id="PS51352">
    <property type="entry name" value="THIOREDOXIN_2"/>
    <property type="match status" value="1"/>
</dbReference>
<evidence type="ECO:0000256" key="4">
    <source>
        <dbReference type="ARBA" id="ARBA00023284"/>
    </source>
</evidence>
<dbReference type="Pfam" id="PF00578">
    <property type="entry name" value="AhpC-TSA"/>
    <property type="match status" value="1"/>
</dbReference>
<dbReference type="InterPro" id="IPR013766">
    <property type="entry name" value="Thioredoxin_domain"/>
</dbReference>
<comment type="subcellular location">
    <subcellularLocation>
        <location evidence="1">Cell envelope</location>
    </subcellularLocation>
</comment>
<dbReference type="Gene3D" id="3.40.30.10">
    <property type="entry name" value="Glutaredoxin"/>
    <property type="match status" value="1"/>
</dbReference>
<comment type="caution">
    <text evidence="7">The sequence shown here is derived from an EMBL/GenBank/DDBJ whole genome shotgun (WGS) entry which is preliminary data.</text>
</comment>
<feature type="chain" id="PRO_5002488691" description="Thioredoxin domain-containing protein" evidence="5">
    <location>
        <begin position="20"/>
        <end position="520"/>
    </location>
</feature>
<feature type="signal peptide" evidence="5">
    <location>
        <begin position="1"/>
        <end position="19"/>
    </location>
</feature>
<proteinExistence type="predicted"/>
<dbReference type="PANTHER" id="PTHR42852">
    <property type="entry name" value="THIOL:DISULFIDE INTERCHANGE PROTEIN DSBE"/>
    <property type="match status" value="1"/>
</dbReference>
<evidence type="ECO:0000256" key="2">
    <source>
        <dbReference type="ARBA" id="ARBA00022748"/>
    </source>
</evidence>
<organism evidence="7 8">
    <name type="scientific">Parabacteroides goldsteinii DSM 19448 = WAL 12034</name>
    <dbReference type="NCBI Taxonomy" id="927665"/>
    <lineage>
        <taxon>Bacteria</taxon>
        <taxon>Pseudomonadati</taxon>
        <taxon>Bacteroidota</taxon>
        <taxon>Bacteroidia</taxon>
        <taxon>Bacteroidales</taxon>
        <taxon>Tannerellaceae</taxon>
        <taxon>Parabacteroides</taxon>
    </lineage>
</organism>
<evidence type="ECO:0000256" key="1">
    <source>
        <dbReference type="ARBA" id="ARBA00004196"/>
    </source>
</evidence>
<dbReference type="InterPro" id="IPR050553">
    <property type="entry name" value="Thioredoxin_ResA/DsbE_sf"/>
</dbReference>
<dbReference type="HOGENOM" id="CLU_041249_0_0_10"/>
<dbReference type="GO" id="GO:0030313">
    <property type="term" value="C:cell envelope"/>
    <property type="evidence" value="ECO:0007669"/>
    <property type="project" value="UniProtKB-SubCell"/>
</dbReference>
<keyword evidence="5" id="KW-0732">Signal</keyword>
<dbReference type="AlphaFoldDB" id="A0A0F5IXB4"/>
<dbReference type="GO" id="GO:0016491">
    <property type="term" value="F:oxidoreductase activity"/>
    <property type="evidence" value="ECO:0007669"/>
    <property type="project" value="InterPro"/>
</dbReference>
<feature type="domain" description="Thioredoxin" evidence="6">
    <location>
        <begin position="252"/>
        <end position="393"/>
    </location>
</feature>
<gene>
    <name evidence="7" type="ORF">HMPREF1535_03610</name>
</gene>
<dbReference type="InterPro" id="IPR000866">
    <property type="entry name" value="AhpC/TSA"/>
</dbReference>
<dbReference type="RefSeq" id="WP_046147009.1">
    <property type="nucleotide sequence ID" value="NZ_KQ033913.1"/>
</dbReference>
<dbReference type="GO" id="GO:0017004">
    <property type="term" value="P:cytochrome complex assembly"/>
    <property type="evidence" value="ECO:0007669"/>
    <property type="project" value="UniProtKB-KW"/>
</dbReference>
<dbReference type="GO" id="GO:0016209">
    <property type="term" value="F:antioxidant activity"/>
    <property type="evidence" value="ECO:0007669"/>
    <property type="project" value="InterPro"/>
</dbReference>
<dbReference type="EMBL" id="AQHV01000016">
    <property type="protein sequence ID" value="KKB50261.1"/>
    <property type="molecule type" value="Genomic_DNA"/>
</dbReference>
<dbReference type="InterPro" id="IPR036249">
    <property type="entry name" value="Thioredoxin-like_sf"/>
</dbReference>
<dbReference type="Proteomes" id="UP000033047">
    <property type="component" value="Unassembled WGS sequence"/>
</dbReference>
<evidence type="ECO:0000313" key="7">
    <source>
        <dbReference type="EMBL" id="KKB50261.1"/>
    </source>
</evidence>
<dbReference type="CDD" id="cd02966">
    <property type="entry name" value="TlpA_like_family"/>
    <property type="match status" value="1"/>
</dbReference>
<protein>
    <recommendedName>
        <fullName evidence="6">Thioredoxin domain-containing protein</fullName>
    </recommendedName>
</protein>
<evidence type="ECO:0000256" key="3">
    <source>
        <dbReference type="ARBA" id="ARBA00023157"/>
    </source>
</evidence>
<keyword evidence="3" id="KW-1015">Disulfide bond</keyword>
<evidence type="ECO:0000259" key="6">
    <source>
        <dbReference type="PROSITE" id="PS51352"/>
    </source>
</evidence>
<dbReference type="STRING" id="927665.HMPREF1535_03610"/>
<accession>A0A0F5IXB4</accession>
<evidence type="ECO:0000313" key="8">
    <source>
        <dbReference type="Proteomes" id="UP000033047"/>
    </source>
</evidence>
<dbReference type="PATRIC" id="fig|927665.4.peg.3713"/>
<evidence type="ECO:0000256" key="5">
    <source>
        <dbReference type="SAM" id="SignalP"/>
    </source>
</evidence>